<keyword evidence="8" id="KW-1185">Reference proteome</keyword>
<sequence>MRCDGVHPTCGQCARAGRSEDCEYTNGQRRARVEILQESIRQVESRIYDLEHPHQQQPVVRLHQPYEPAPSRISSPRKCWVSFTLWFSTGLTLPRINTFLSYSSEFGFFLNGTRFRESSLIRQPIGHHERPTAALLSVVYLCALRLTQDPQLVTHEPTFLSRALKFASQGLSSTHPQKVLHNLQAEILLAYYFFACGRFVEGKYHTATAVSLGLSSGLHLVRSSTAPSSNLLLRPQDAIEEGERIHACWIVITLDMAWAVAQGENPNLDHQQQNSAVDTPWPLEMGDYAKGLFSPTARYSNTLHKFVNNISTSDTGMSTIAMFSKASILWQRADSFGREWSPDLAQTQSRNFQSAFAALDRLIDGFRAALIPPKRIPSPTPAMTRALVVAHSIAHIATIQLYNSKPLQGDANARRKRLSAANVVLNIIVTIPLQHFAFINPIMGTVWLLAC</sequence>
<organism evidence="7 8">
    <name type="scientific">Mycena alexandri</name>
    <dbReference type="NCBI Taxonomy" id="1745969"/>
    <lineage>
        <taxon>Eukaryota</taxon>
        <taxon>Fungi</taxon>
        <taxon>Dikarya</taxon>
        <taxon>Basidiomycota</taxon>
        <taxon>Agaricomycotina</taxon>
        <taxon>Agaricomycetes</taxon>
        <taxon>Agaricomycetidae</taxon>
        <taxon>Agaricales</taxon>
        <taxon>Marasmiineae</taxon>
        <taxon>Mycenaceae</taxon>
        <taxon>Mycena</taxon>
    </lineage>
</organism>
<evidence type="ECO:0000313" key="8">
    <source>
        <dbReference type="Proteomes" id="UP001218188"/>
    </source>
</evidence>
<dbReference type="InterPro" id="IPR007219">
    <property type="entry name" value="XnlR_reg_dom"/>
</dbReference>
<keyword evidence="2" id="KW-0479">Metal-binding</keyword>
<protein>
    <recommendedName>
        <fullName evidence="6">Xylanolytic transcriptional activator regulatory domain-containing protein</fullName>
    </recommendedName>
</protein>
<evidence type="ECO:0000256" key="1">
    <source>
        <dbReference type="ARBA" id="ARBA00004123"/>
    </source>
</evidence>
<feature type="domain" description="Xylanolytic transcriptional activator regulatory" evidence="6">
    <location>
        <begin position="131"/>
        <end position="275"/>
    </location>
</feature>
<dbReference type="AlphaFoldDB" id="A0AAD6WQF5"/>
<dbReference type="Gene3D" id="4.10.240.10">
    <property type="entry name" value="Zn(2)-C6 fungal-type DNA-binding domain"/>
    <property type="match status" value="1"/>
</dbReference>
<dbReference type="Proteomes" id="UP001218188">
    <property type="component" value="Unassembled WGS sequence"/>
</dbReference>
<evidence type="ECO:0000256" key="2">
    <source>
        <dbReference type="ARBA" id="ARBA00022723"/>
    </source>
</evidence>
<evidence type="ECO:0000256" key="5">
    <source>
        <dbReference type="ARBA" id="ARBA00023242"/>
    </source>
</evidence>
<dbReference type="InterPro" id="IPR036864">
    <property type="entry name" value="Zn2-C6_fun-type_DNA-bd_sf"/>
</dbReference>
<dbReference type="PANTHER" id="PTHR47338:SF29">
    <property type="entry name" value="ZN(2)-C6 FUNGAL-TYPE DOMAIN-CONTAINING PROTEIN"/>
    <property type="match status" value="1"/>
</dbReference>
<dbReference type="EMBL" id="JARJCM010000281">
    <property type="protein sequence ID" value="KAJ7019866.1"/>
    <property type="molecule type" value="Genomic_DNA"/>
</dbReference>
<proteinExistence type="predicted"/>
<dbReference type="PANTHER" id="PTHR47338">
    <property type="entry name" value="ZN(II)2CYS6 TRANSCRIPTION FACTOR (EUROFUNG)-RELATED"/>
    <property type="match status" value="1"/>
</dbReference>
<keyword evidence="5" id="KW-0539">Nucleus</keyword>
<gene>
    <name evidence="7" type="ORF">C8F04DRAFT_1014874</name>
</gene>
<comment type="subcellular location">
    <subcellularLocation>
        <location evidence="1">Nucleus</location>
    </subcellularLocation>
</comment>
<dbReference type="CDD" id="cd12148">
    <property type="entry name" value="fungal_TF_MHR"/>
    <property type="match status" value="1"/>
</dbReference>
<accession>A0AAD6WQF5</accession>
<evidence type="ECO:0000256" key="3">
    <source>
        <dbReference type="ARBA" id="ARBA00023015"/>
    </source>
</evidence>
<comment type="caution">
    <text evidence="7">The sequence shown here is derived from an EMBL/GenBank/DDBJ whole genome shotgun (WGS) entry which is preliminary data.</text>
</comment>
<dbReference type="GO" id="GO:0000981">
    <property type="term" value="F:DNA-binding transcription factor activity, RNA polymerase II-specific"/>
    <property type="evidence" value="ECO:0007669"/>
    <property type="project" value="InterPro"/>
</dbReference>
<dbReference type="GO" id="GO:0003677">
    <property type="term" value="F:DNA binding"/>
    <property type="evidence" value="ECO:0007669"/>
    <property type="project" value="InterPro"/>
</dbReference>
<dbReference type="InterPro" id="IPR050815">
    <property type="entry name" value="TF_fung"/>
</dbReference>
<name>A0AAD6WQF5_9AGAR</name>
<evidence type="ECO:0000259" key="6">
    <source>
        <dbReference type="Pfam" id="PF04082"/>
    </source>
</evidence>
<feature type="non-terminal residue" evidence="7">
    <location>
        <position position="451"/>
    </location>
</feature>
<dbReference type="GO" id="GO:0006351">
    <property type="term" value="P:DNA-templated transcription"/>
    <property type="evidence" value="ECO:0007669"/>
    <property type="project" value="InterPro"/>
</dbReference>
<keyword evidence="4" id="KW-0804">Transcription</keyword>
<dbReference type="GO" id="GO:0005634">
    <property type="term" value="C:nucleus"/>
    <property type="evidence" value="ECO:0007669"/>
    <property type="project" value="UniProtKB-SubCell"/>
</dbReference>
<dbReference type="GO" id="GO:0008270">
    <property type="term" value="F:zinc ion binding"/>
    <property type="evidence" value="ECO:0007669"/>
    <property type="project" value="InterPro"/>
</dbReference>
<keyword evidence="3" id="KW-0805">Transcription regulation</keyword>
<reference evidence="7" key="1">
    <citation type="submission" date="2023-03" db="EMBL/GenBank/DDBJ databases">
        <title>Massive genome expansion in bonnet fungi (Mycena s.s.) driven by repeated elements and novel gene families across ecological guilds.</title>
        <authorList>
            <consortium name="Lawrence Berkeley National Laboratory"/>
            <person name="Harder C.B."/>
            <person name="Miyauchi S."/>
            <person name="Viragh M."/>
            <person name="Kuo A."/>
            <person name="Thoen E."/>
            <person name="Andreopoulos B."/>
            <person name="Lu D."/>
            <person name="Skrede I."/>
            <person name="Drula E."/>
            <person name="Henrissat B."/>
            <person name="Morin E."/>
            <person name="Kohler A."/>
            <person name="Barry K."/>
            <person name="LaButti K."/>
            <person name="Morin E."/>
            <person name="Salamov A."/>
            <person name="Lipzen A."/>
            <person name="Mereny Z."/>
            <person name="Hegedus B."/>
            <person name="Baldrian P."/>
            <person name="Stursova M."/>
            <person name="Weitz H."/>
            <person name="Taylor A."/>
            <person name="Grigoriev I.V."/>
            <person name="Nagy L.G."/>
            <person name="Martin F."/>
            <person name="Kauserud H."/>
        </authorList>
    </citation>
    <scope>NUCLEOTIDE SEQUENCE</scope>
    <source>
        <strain evidence="7">CBHHK200</strain>
    </source>
</reference>
<evidence type="ECO:0000313" key="7">
    <source>
        <dbReference type="EMBL" id="KAJ7019866.1"/>
    </source>
</evidence>
<evidence type="ECO:0000256" key="4">
    <source>
        <dbReference type="ARBA" id="ARBA00023163"/>
    </source>
</evidence>
<dbReference type="CDD" id="cd00067">
    <property type="entry name" value="GAL4"/>
    <property type="match status" value="1"/>
</dbReference>
<dbReference type="InterPro" id="IPR001138">
    <property type="entry name" value="Zn2Cys6_DnaBD"/>
</dbReference>
<dbReference type="Pfam" id="PF04082">
    <property type="entry name" value="Fungal_trans"/>
    <property type="match status" value="1"/>
</dbReference>